<keyword evidence="2" id="KW-1185">Reference proteome</keyword>
<evidence type="ECO:0000313" key="2">
    <source>
        <dbReference type="Proteomes" id="UP000824533"/>
    </source>
</evidence>
<evidence type="ECO:0000313" key="1">
    <source>
        <dbReference type="EMBL" id="KAJ0170810.1"/>
    </source>
</evidence>
<protein>
    <submittedName>
        <fullName evidence="1">Uncharacterized protein</fullName>
    </submittedName>
</protein>
<gene>
    <name evidence="1" type="ORF">K1T71_013582</name>
</gene>
<sequence>MAKFLKSIFNPTEKRRAPHYEGEAGDEKTENALPMDERRKLSISRSGRMKQANKKRHSLSLELYGDENMQSTDKPKTMEYYVNNAVSAPADFADRRKSADVNSAPDFNSEKSVSIRDSPENKQRRLSAGASSPDEDIDSYFEVIDKS</sequence>
<organism evidence="1 2">
    <name type="scientific">Dendrolimus kikuchii</name>
    <dbReference type="NCBI Taxonomy" id="765133"/>
    <lineage>
        <taxon>Eukaryota</taxon>
        <taxon>Metazoa</taxon>
        <taxon>Ecdysozoa</taxon>
        <taxon>Arthropoda</taxon>
        <taxon>Hexapoda</taxon>
        <taxon>Insecta</taxon>
        <taxon>Pterygota</taxon>
        <taxon>Neoptera</taxon>
        <taxon>Endopterygota</taxon>
        <taxon>Lepidoptera</taxon>
        <taxon>Glossata</taxon>
        <taxon>Ditrysia</taxon>
        <taxon>Bombycoidea</taxon>
        <taxon>Lasiocampidae</taxon>
        <taxon>Dendrolimus</taxon>
    </lineage>
</organism>
<accession>A0ACC1CGU8</accession>
<reference evidence="1 2" key="1">
    <citation type="journal article" date="2021" name="Front. Genet.">
        <title>Chromosome-Level Genome Assembly Reveals Significant Gene Expansion in the Toll and IMD Signaling Pathways of Dendrolimus kikuchii.</title>
        <authorList>
            <person name="Zhou J."/>
            <person name="Wu P."/>
            <person name="Xiong Z."/>
            <person name="Liu N."/>
            <person name="Zhao N."/>
            <person name="Ji M."/>
            <person name="Qiu Y."/>
            <person name="Yang B."/>
        </authorList>
    </citation>
    <scope>NUCLEOTIDE SEQUENCE [LARGE SCALE GENOMIC DNA]</scope>
    <source>
        <strain evidence="1">Ann1</strain>
    </source>
</reference>
<name>A0ACC1CGU8_9NEOP</name>
<comment type="caution">
    <text evidence="1">The sequence shown here is derived from an EMBL/GenBank/DDBJ whole genome shotgun (WGS) entry which is preliminary data.</text>
</comment>
<proteinExistence type="predicted"/>
<dbReference type="EMBL" id="CM034412">
    <property type="protein sequence ID" value="KAJ0170810.1"/>
    <property type="molecule type" value="Genomic_DNA"/>
</dbReference>
<dbReference type="Proteomes" id="UP000824533">
    <property type="component" value="Linkage Group LG26"/>
</dbReference>